<keyword evidence="2" id="KW-1185">Reference proteome</keyword>
<reference evidence="3" key="3">
    <citation type="submission" date="2025-08" db="UniProtKB">
        <authorList>
            <consortium name="RefSeq"/>
        </authorList>
    </citation>
    <scope>IDENTIFICATION</scope>
    <source>
        <strain evidence="3">NI907</strain>
    </source>
</reference>
<dbReference type="AlphaFoldDB" id="A0A6P8BJF3"/>
<proteinExistence type="predicted"/>
<protein>
    <recommendedName>
        <fullName evidence="4">Protein ecm33</fullName>
    </recommendedName>
</protein>
<organism evidence="2 3">
    <name type="scientific">Pyricularia grisea</name>
    <name type="common">Crabgrass-specific blast fungus</name>
    <name type="synonym">Magnaporthe grisea</name>
    <dbReference type="NCBI Taxonomy" id="148305"/>
    <lineage>
        <taxon>Eukaryota</taxon>
        <taxon>Fungi</taxon>
        <taxon>Dikarya</taxon>
        <taxon>Ascomycota</taxon>
        <taxon>Pezizomycotina</taxon>
        <taxon>Sordariomycetes</taxon>
        <taxon>Sordariomycetidae</taxon>
        <taxon>Magnaporthales</taxon>
        <taxon>Pyriculariaceae</taxon>
        <taxon>Pyricularia</taxon>
    </lineage>
</organism>
<feature type="chain" id="PRO_5028189795" description="Protein ecm33" evidence="1">
    <location>
        <begin position="24"/>
        <end position="482"/>
    </location>
</feature>
<keyword evidence="1" id="KW-0732">Signal</keyword>
<evidence type="ECO:0000313" key="3">
    <source>
        <dbReference type="RefSeq" id="XP_030987231.1"/>
    </source>
</evidence>
<sequence>MRHLPLAAALTALLLQSIPAVIAADETQKNDPATCSNVTIKSAGDARHIGLACTTIVGDLHLSPDLNETVTLNGIENVTGSVLFKGRCQFEGYSDVPTQSSADQCGDIPEPFSFRSTSLRAIQGNFTINTWLGLSNIELPLLQRVMGEFNLRSLLNLTQLDVSSLARVGDFNLEAPRLQDLKHDGLEGFTKATANLTVRSADLDSLDSLLRPRTKAVAKWPDQPDDWPLFRTPQSVALYTEDMSRLANMTIAWPKLVTLTINPDFVNDTVLRDGVAPRLMLGSGEGNSTTMSIRDLVVQGVETLELHSSLTGGLVDGHKFQLAWTNTQGNFKVPFSNLTILDVFGNDKMESIELPSSEGIVRNLDDLQISGKGLLVDKLVWPKDNMSTVKLTGKIQQAAFVSFLQDRNPDDVNSTTRPLVTDFAVTGHAGSNFSCEPFDRLKQQNVITGEYSCLIQSAASRSVSVTFSTAMVLATIIFLLMS</sequence>
<dbReference type="Proteomes" id="UP000515153">
    <property type="component" value="Unplaced"/>
</dbReference>
<dbReference type="OrthoDB" id="536881at2759"/>
<reference evidence="3" key="2">
    <citation type="submission" date="2019-10" db="EMBL/GenBank/DDBJ databases">
        <authorList>
            <consortium name="NCBI Genome Project"/>
        </authorList>
    </citation>
    <scope>NUCLEOTIDE SEQUENCE</scope>
    <source>
        <strain evidence="3">NI907</strain>
    </source>
</reference>
<name>A0A6P8BJF3_PYRGI</name>
<dbReference type="RefSeq" id="XP_030987231.1">
    <property type="nucleotide sequence ID" value="XM_031122586.1"/>
</dbReference>
<feature type="signal peptide" evidence="1">
    <location>
        <begin position="1"/>
        <end position="23"/>
    </location>
</feature>
<gene>
    <name evidence="3" type="ORF">PgNI_02521</name>
</gene>
<evidence type="ECO:0000256" key="1">
    <source>
        <dbReference type="SAM" id="SignalP"/>
    </source>
</evidence>
<dbReference type="KEGG" id="pgri:PgNI_02521"/>
<evidence type="ECO:0000313" key="2">
    <source>
        <dbReference type="Proteomes" id="UP000515153"/>
    </source>
</evidence>
<dbReference type="GeneID" id="41957497"/>
<reference evidence="3" key="1">
    <citation type="journal article" date="2019" name="Mol. Biol. Evol.">
        <title>Blast fungal genomes show frequent chromosomal changes, gene gains and losses, and effector gene turnover.</title>
        <authorList>
            <person name="Gomez Luciano L.B."/>
            <person name="Jason Tsai I."/>
            <person name="Chuma I."/>
            <person name="Tosa Y."/>
            <person name="Chen Y.H."/>
            <person name="Li J.Y."/>
            <person name="Li M.Y."/>
            <person name="Jade Lu M.Y."/>
            <person name="Nakayashiki H."/>
            <person name="Li W.H."/>
        </authorList>
    </citation>
    <scope>NUCLEOTIDE SEQUENCE</scope>
    <source>
        <strain evidence="3">NI907</strain>
    </source>
</reference>
<evidence type="ECO:0008006" key="4">
    <source>
        <dbReference type="Google" id="ProtNLM"/>
    </source>
</evidence>
<accession>A0A6P8BJF3</accession>